<sequence>KIDIDNATRSFVINQNETNQINLLRLENNQSTKTDERLFDVEFDVFNSTNQQYEPFVLKSYFDQSEQLKQ</sequence>
<feature type="non-terminal residue" evidence="1">
    <location>
        <position position="1"/>
    </location>
</feature>
<dbReference type="AlphaFoldDB" id="A0A8S2PPP4"/>
<proteinExistence type="predicted"/>
<evidence type="ECO:0000313" key="1">
    <source>
        <dbReference type="EMBL" id="CAF4061674.1"/>
    </source>
</evidence>
<gene>
    <name evidence="1" type="ORF">SRO942_LOCUS27426</name>
</gene>
<organism evidence="1 2">
    <name type="scientific">Didymodactylos carnosus</name>
    <dbReference type="NCBI Taxonomy" id="1234261"/>
    <lineage>
        <taxon>Eukaryota</taxon>
        <taxon>Metazoa</taxon>
        <taxon>Spiralia</taxon>
        <taxon>Gnathifera</taxon>
        <taxon>Rotifera</taxon>
        <taxon>Eurotatoria</taxon>
        <taxon>Bdelloidea</taxon>
        <taxon>Philodinida</taxon>
        <taxon>Philodinidae</taxon>
        <taxon>Didymodactylos</taxon>
    </lineage>
</organism>
<comment type="caution">
    <text evidence="1">The sequence shown here is derived from an EMBL/GenBank/DDBJ whole genome shotgun (WGS) entry which is preliminary data.</text>
</comment>
<dbReference type="Proteomes" id="UP000681722">
    <property type="component" value="Unassembled WGS sequence"/>
</dbReference>
<dbReference type="EMBL" id="CAJOBC010024059">
    <property type="protein sequence ID" value="CAF4061674.1"/>
    <property type="molecule type" value="Genomic_DNA"/>
</dbReference>
<accession>A0A8S2PPP4</accession>
<reference evidence="1" key="1">
    <citation type="submission" date="2021-02" db="EMBL/GenBank/DDBJ databases">
        <authorList>
            <person name="Nowell W R."/>
        </authorList>
    </citation>
    <scope>NUCLEOTIDE SEQUENCE</scope>
</reference>
<evidence type="ECO:0000313" key="2">
    <source>
        <dbReference type="Proteomes" id="UP000681722"/>
    </source>
</evidence>
<protein>
    <submittedName>
        <fullName evidence="1">Uncharacterized protein</fullName>
    </submittedName>
</protein>
<name>A0A8S2PPP4_9BILA</name>